<dbReference type="Proteomes" id="UP000829708">
    <property type="component" value="Chromosome"/>
</dbReference>
<dbReference type="Pfam" id="PF06808">
    <property type="entry name" value="DctM"/>
    <property type="match status" value="1"/>
</dbReference>
<feature type="transmembrane region" description="Helical" evidence="8">
    <location>
        <begin position="327"/>
        <end position="351"/>
    </location>
</feature>
<dbReference type="RefSeq" id="WP_244772407.1">
    <property type="nucleotide sequence ID" value="NZ_CP094929.1"/>
</dbReference>
<dbReference type="PANTHER" id="PTHR33362">
    <property type="entry name" value="SIALIC ACID TRAP TRANSPORTER PERMEASE PROTEIN SIAT-RELATED"/>
    <property type="match status" value="1"/>
</dbReference>
<evidence type="ECO:0000259" key="10">
    <source>
        <dbReference type="Pfam" id="PF06808"/>
    </source>
</evidence>
<evidence type="ECO:0000256" key="8">
    <source>
        <dbReference type="SAM" id="Phobius"/>
    </source>
</evidence>
<comment type="subcellular location">
    <subcellularLocation>
        <location evidence="1">Cell inner membrane</location>
        <topology evidence="1">Multi-pass membrane protein</topology>
    </subcellularLocation>
</comment>
<feature type="transmembrane region" description="Helical" evidence="8">
    <location>
        <begin position="592"/>
        <end position="616"/>
    </location>
</feature>
<protein>
    <submittedName>
        <fullName evidence="11">TRAP transporter large permease subunit</fullName>
    </submittedName>
</protein>
<dbReference type="NCBIfam" id="TIGR00786">
    <property type="entry name" value="dctM"/>
    <property type="match status" value="1"/>
</dbReference>
<organism evidence="11 12">
    <name type="scientific">Sphaerochaeta associata</name>
    <dbReference type="NCBI Taxonomy" id="1129264"/>
    <lineage>
        <taxon>Bacteria</taxon>
        <taxon>Pseudomonadati</taxon>
        <taxon>Spirochaetota</taxon>
        <taxon>Spirochaetia</taxon>
        <taxon>Spirochaetales</taxon>
        <taxon>Sphaerochaetaceae</taxon>
        <taxon>Sphaerochaeta</taxon>
    </lineage>
</organism>
<sequence length="617" mass="66309">MDSPVVNTRNVMEQTVKRLGKITRFISFALAIILTIVVILGVVTRYISQSPFSWTEELASWLFFWIICAAIANGHLNNNHIAIDLFANKLTGIGKQIQVFIINLVIGLATLLMTSASVGFIQHIGGNSITLNLPNYIKIIPLPIFCLLSLLFILFKDMKDMKTFIPRAFAIVTSVIIWILVGFGNSIPSLGLQPSLVMMVLFFTFMLVGAPVSFSMILATFTATSSADLLPPVAVVQNMVAGGGKFILLAIPFFIIAGYLMNLGGLSSRIMDFASTLVNQFKGGLAKVNILNSLMMGGISGSSGADAASTTKVLVPEMEKKGYDRAFACAVTASSAVLPNIIPPAITMLVFASVADVSILKLFFGGIGPGILITLLMMGYVQIVAIRRGYELEKIKNTNKERFIAFLKALPSLLLFVWIIGGIRFGIVTASEAGVVGVVWALGLGIVYKAFKGKQLFEAILDSSIDAGLIGLLIAVSSPFAWVLIADHVPQQLVSWAASMELNHIGFLLVVAVSMIALGTFMDVSVSILIAAPLFLPLANILGIDMTVFGVILILAAVIGNITPPVGILVYITSSIAEIQPAKVFRECVPFILVIMIGIVLIIFNPWIITGLFTLFN</sequence>
<keyword evidence="7 8" id="KW-0472">Membrane</keyword>
<name>A0ABY4D9T3_9SPIR</name>
<dbReference type="InterPro" id="IPR055348">
    <property type="entry name" value="DctQ"/>
</dbReference>
<feature type="transmembrane region" description="Helical" evidence="8">
    <location>
        <begin position="97"/>
        <end position="124"/>
    </location>
</feature>
<evidence type="ECO:0000259" key="9">
    <source>
        <dbReference type="Pfam" id="PF04290"/>
    </source>
</evidence>
<feature type="transmembrane region" description="Helical" evidence="8">
    <location>
        <begin position="246"/>
        <end position="270"/>
    </location>
</feature>
<feature type="domain" description="Tripartite ATP-independent periplasmic transporters DctQ component" evidence="9">
    <location>
        <begin position="34"/>
        <end position="154"/>
    </location>
</feature>
<keyword evidence="6 8" id="KW-1133">Transmembrane helix</keyword>
<evidence type="ECO:0000256" key="1">
    <source>
        <dbReference type="ARBA" id="ARBA00004429"/>
    </source>
</evidence>
<evidence type="ECO:0000256" key="7">
    <source>
        <dbReference type="ARBA" id="ARBA00023136"/>
    </source>
</evidence>
<evidence type="ECO:0000256" key="5">
    <source>
        <dbReference type="ARBA" id="ARBA00022692"/>
    </source>
</evidence>
<feature type="transmembrane region" description="Helical" evidence="8">
    <location>
        <begin position="463"/>
        <end position="485"/>
    </location>
</feature>
<dbReference type="Pfam" id="PF04290">
    <property type="entry name" value="DctQ"/>
    <property type="match status" value="1"/>
</dbReference>
<feature type="domain" description="TRAP C4-dicarboxylate transport system permease DctM subunit" evidence="10">
    <location>
        <begin position="200"/>
        <end position="608"/>
    </location>
</feature>
<keyword evidence="2" id="KW-0813">Transport</keyword>
<keyword evidence="3" id="KW-1003">Cell membrane</keyword>
<dbReference type="InterPro" id="IPR010656">
    <property type="entry name" value="DctM"/>
</dbReference>
<feature type="transmembrane region" description="Helical" evidence="8">
    <location>
        <begin position="196"/>
        <end position="221"/>
    </location>
</feature>
<dbReference type="EMBL" id="CP094929">
    <property type="protein sequence ID" value="UOM51031.1"/>
    <property type="molecule type" value="Genomic_DNA"/>
</dbReference>
<evidence type="ECO:0000256" key="4">
    <source>
        <dbReference type="ARBA" id="ARBA00022519"/>
    </source>
</evidence>
<accession>A0ABY4D9T3</accession>
<feature type="transmembrane region" description="Helical" evidence="8">
    <location>
        <begin position="25"/>
        <end position="47"/>
    </location>
</feature>
<proteinExistence type="predicted"/>
<evidence type="ECO:0000256" key="2">
    <source>
        <dbReference type="ARBA" id="ARBA00022448"/>
    </source>
</evidence>
<feature type="transmembrane region" description="Helical" evidence="8">
    <location>
        <begin position="136"/>
        <end position="155"/>
    </location>
</feature>
<keyword evidence="5 8" id="KW-0812">Transmembrane</keyword>
<dbReference type="InterPro" id="IPR004681">
    <property type="entry name" value="TRAP_DctM"/>
</dbReference>
<evidence type="ECO:0000313" key="12">
    <source>
        <dbReference type="Proteomes" id="UP000829708"/>
    </source>
</evidence>
<keyword evidence="12" id="KW-1185">Reference proteome</keyword>
<feature type="transmembrane region" description="Helical" evidence="8">
    <location>
        <begin position="505"/>
        <end position="536"/>
    </location>
</feature>
<feature type="transmembrane region" description="Helical" evidence="8">
    <location>
        <begin position="548"/>
        <end position="572"/>
    </location>
</feature>
<feature type="transmembrane region" description="Helical" evidence="8">
    <location>
        <begin position="363"/>
        <end position="385"/>
    </location>
</feature>
<feature type="transmembrane region" description="Helical" evidence="8">
    <location>
        <begin position="290"/>
        <end position="315"/>
    </location>
</feature>
<feature type="transmembrane region" description="Helical" evidence="8">
    <location>
        <begin position="59"/>
        <end position="76"/>
    </location>
</feature>
<evidence type="ECO:0000256" key="3">
    <source>
        <dbReference type="ARBA" id="ARBA00022475"/>
    </source>
</evidence>
<evidence type="ECO:0000256" key="6">
    <source>
        <dbReference type="ARBA" id="ARBA00022989"/>
    </source>
</evidence>
<feature type="transmembrane region" description="Helical" evidence="8">
    <location>
        <begin position="406"/>
        <end position="427"/>
    </location>
</feature>
<feature type="transmembrane region" description="Helical" evidence="8">
    <location>
        <begin position="433"/>
        <end position="451"/>
    </location>
</feature>
<feature type="transmembrane region" description="Helical" evidence="8">
    <location>
        <begin position="164"/>
        <end position="184"/>
    </location>
</feature>
<evidence type="ECO:0000313" key="11">
    <source>
        <dbReference type="EMBL" id="UOM51031.1"/>
    </source>
</evidence>
<gene>
    <name evidence="11" type="ORF">MUG09_15855</name>
</gene>
<reference evidence="12" key="1">
    <citation type="journal article" date="2024" name="J Bioinform Genom">
        <title>Complete genome sequence of the type strain bacterium Sphaerochaeta associata GLS2t (VKM B-2742)t.</title>
        <authorList>
            <person name="Troshina O.Y."/>
            <person name="Tepeeva A.N."/>
            <person name="Arzamasceva V.O."/>
            <person name="Whitman W.B."/>
            <person name="Varghese N."/>
            <person name="Shapiro N."/>
            <person name="Woyke T."/>
            <person name="Kripides N.C."/>
            <person name="Vasilenko O.V."/>
        </authorList>
    </citation>
    <scope>NUCLEOTIDE SEQUENCE [LARGE SCALE GENOMIC DNA]</scope>
    <source>
        <strain evidence="12">GLS2T</strain>
    </source>
</reference>
<keyword evidence="4" id="KW-0997">Cell inner membrane</keyword>